<organism evidence="1 2">
    <name type="scientific">Hirsutella rhossiliensis</name>
    <dbReference type="NCBI Taxonomy" id="111463"/>
    <lineage>
        <taxon>Eukaryota</taxon>
        <taxon>Fungi</taxon>
        <taxon>Dikarya</taxon>
        <taxon>Ascomycota</taxon>
        <taxon>Pezizomycotina</taxon>
        <taxon>Sordariomycetes</taxon>
        <taxon>Hypocreomycetidae</taxon>
        <taxon>Hypocreales</taxon>
        <taxon>Ophiocordycipitaceae</taxon>
        <taxon>Hirsutella</taxon>
    </lineage>
</organism>
<dbReference type="EMBL" id="JAIZPD010000020">
    <property type="protein sequence ID" value="KAH0957515.1"/>
    <property type="molecule type" value="Genomic_DNA"/>
</dbReference>
<dbReference type="RefSeq" id="XP_044715029.1">
    <property type="nucleotide sequence ID" value="XM_044869767.1"/>
</dbReference>
<keyword evidence="2" id="KW-1185">Reference proteome</keyword>
<name>A0A9P8SDM8_9HYPO</name>
<evidence type="ECO:0000313" key="1">
    <source>
        <dbReference type="EMBL" id="KAH0957515.1"/>
    </source>
</evidence>
<gene>
    <name evidence="1" type="ORF">HRG_11297</name>
</gene>
<comment type="caution">
    <text evidence="1">The sequence shown here is derived from an EMBL/GenBank/DDBJ whole genome shotgun (WGS) entry which is preliminary data.</text>
</comment>
<dbReference type="GeneID" id="68360425"/>
<sequence>MLQLVDRHPFPLDKPENLWGLVSSSSLGALLLSGPFFKRKWIHLVWKLKTFDLELPLAIERLLNNALDDDTLDDGYTKILQISVYVEHAKRDDKISPRANVIKGVPDWDTIVREEVAGKHIKRVQEEAKTRENMIVTVSASSGIRIKMQDVVQGYIAKEVEMVELDYQPDE</sequence>
<proteinExistence type="predicted"/>
<dbReference type="AlphaFoldDB" id="A0A9P8SDM8"/>
<dbReference type="OrthoDB" id="4494341at2759"/>
<evidence type="ECO:0000313" key="2">
    <source>
        <dbReference type="Proteomes" id="UP000824596"/>
    </source>
</evidence>
<protein>
    <submittedName>
        <fullName evidence="1">Uncharacterized protein</fullName>
    </submittedName>
</protein>
<accession>A0A9P8SDM8</accession>
<dbReference type="Proteomes" id="UP000824596">
    <property type="component" value="Unassembled WGS sequence"/>
</dbReference>
<reference evidence="1" key="1">
    <citation type="submission" date="2021-09" db="EMBL/GenBank/DDBJ databases">
        <title>A high-quality genome of the endoparasitic fungus Hirsutella rhossiliensis with a comparison of Hirsutella genomes reveals transposable elements contributing to genome size variation.</title>
        <authorList>
            <person name="Lin R."/>
            <person name="Jiao Y."/>
            <person name="Sun X."/>
            <person name="Ling J."/>
            <person name="Xie B."/>
            <person name="Cheng X."/>
        </authorList>
    </citation>
    <scope>NUCLEOTIDE SEQUENCE</scope>
    <source>
        <strain evidence="1">HR02</strain>
    </source>
</reference>